<evidence type="ECO:0000256" key="5">
    <source>
        <dbReference type="SAM" id="MobiDB-lite"/>
    </source>
</evidence>
<sequence length="687" mass="77487">MEHRTLDDQAFLLDSVERAFPSFLQPESGGSPPLNRLHDSRPSSGQKRSLATSRTAQSYPRKRAVTACQTCRARKSKCTNERPTCSACAAIGANCSYTDHTDPSSFDPASLLLLEKLNEVLAKLNSLHSTPPLAPVAKSLTLTTPPQVHSIEFNPTPSTENVDELTSQEQLFPAAGRTSADAVLRWPVFETQPWDLTFLNHIWANSEGNPISPDLLPQGLGARHGSQPLQVSMENAPRIVNDFFRYVHLKNPILEGRTIREGARRLAEDGPQWDANSCLVLLTCALGTIAKPFDSEPFDLGDENAHHSSISRDWDSRKIADDYFYLARKRFGLLGRNVIACQCYLLSGIYYMYTLRPLQAWSDFAQASATFFLYQKRQLAVHALAADQTAEVDPSTRRLEQRLYWTCFKSECEIRAEIPVPKSGISELHYPYMFPSPPTTPGTPIEGGLQAIGDTRSILAGCTPTSEISENLEEQSWFYYLAEIALRRIGNRIIHAFYSSDHESWADFDVTEFIAMAEGFEHELEAWQQSLPEPIRFSCPDGSAINPLNELRFMNRGRYFDLQFMLYRPFLYYAIHNQGDTTPSRLNRYLVQPYAQKALKSCLRRNDGVGLLHRHHGTWYTTRSAVTTILLIIAAKTSGKVPVEPLADYQRAIDLGMRELAFWCHESPDFRQPLNVLERMLKDIGLC</sequence>
<keyword evidence="1" id="KW-0805">Transcription regulation</keyword>
<evidence type="ECO:0000313" key="7">
    <source>
        <dbReference type="EMBL" id="KAJ5370448.1"/>
    </source>
</evidence>
<dbReference type="CDD" id="cd12148">
    <property type="entry name" value="fungal_TF_MHR"/>
    <property type="match status" value="1"/>
</dbReference>
<feature type="domain" description="Zn(2)-C6 fungal-type" evidence="6">
    <location>
        <begin position="67"/>
        <end position="97"/>
    </location>
</feature>
<dbReference type="GO" id="GO:0008270">
    <property type="term" value="F:zinc ion binding"/>
    <property type="evidence" value="ECO:0007669"/>
    <property type="project" value="InterPro"/>
</dbReference>
<keyword evidence="8" id="KW-1185">Reference proteome</keyword>
<dbReference type="RefSeq" id="XP_056554882.1">
    <property type="nucleotide sequence ID" value="XM_056699469.1"/>
</dbReference>
<dbReference type="PROSITE" id="PS50048">
    <property type="entry name" value="ZN2_CY6_FUNGAL_2"/>
    <property type="match status" value="1"/>
</dbReference>
<accession>A0A9W9V684</accession>
<dbReference type="SMART" id="SM00066">
    <property type="entry name" value="GAL4"/>
    <property type="match status" value="1"/>
</dbReference>
<evidence type="ECO:0000256" key="4">
    <source>
        <dbReference type="ARBA" id="ARBA00023242"/>
    </source>
</evidence>
<dbReference type="AlphaFoldDB" id="A0A9W9V684"/>
<reference evidence="7" key="2">
    <citation type="journal article" date="2023" name="IMA Fungus">
        <title>Comparative genomic study of the Penicillium genus elucidates a diverse pangenome and 15 lateral gene transfer events.</title>
        <authorList>
            <person name="Petersen C."/>
            <person name="Sorensen T."/>
            <person name="Nielsen M.R."/>
            <person name="Sondergaard T.E."/>
            <person name="Sorensen J.L."/>
            <person name="Fitzpatrick D.A."/>
            <person name="Frisvad J.C."/>
            <person name="Nielsen K.L."/>
        </authorList>
    </citation>
    <scope>NUCLEOTIDE SEQUENCE</scope>
    <source>
        <strain evidence="7">IBT 29864</strain>
    </source>
</reference>
<organism evidence="7 8">
    <name type="scientific">Penicillium cataractarum</name>
    <dbReference type="NCBI Taxonomy" id="2100454"/>
    <lineage>
        <taxon>Eukaryota</taxon>
        <taxon>Fungi</taxon>
        <taxon>Dikarya</taxon>
        <taxon>Ascomycota</taxon>
        <taxon>Pezizomycotina</taxon>
        <taxon>Eurotiomycetes</taxon>
        <taxon>Eurotiomycetidae</taxon>
        <taxon>Eurotiales</taxon>
        <taxon>Aspergillaceae</taxon>
        <taxon>Penicillium</taxon>
    </lineage>
</organism>
<reference evidence="7" key="1">
    <citation type="submission" date="2022-11" db="EMBL/GenBank/DDBJ databases">
        <authorList>
            <person name="Petersen C."/>
        </authorList>
    </citation>
    <scope>NUCLEOTIDE SEQUENCE</scope>
    <source>
        <strain evidence="7">IBT 29864</strain>
    </source>
</reference>
<dbReference type="Proteomes" id="UP001147782">
    <property type="component" value="Unassembled WGS sequence"/>
</dbReference>
<evidence type="ECO:0000256" key="1">
    <source>
        <dbReference type="ARBA" id="ARBA00023015"/>
    </source>
</evidence>
<dbReference type="SUPFAM" id="SSF57701">
    <property type="entry name" value="Zn2/Cys6 DNA-binding domain"/>
    <property type="match status" value="1"/>
</dbReference>
<dbReference type="EMBL" id="JAPZBS010000005">
    <property type="protein sequence ID" value="KAJ5370448.1"/>
    <property type="molecule type" value="Genomic_DNA"/>
</dbReference>
<dbReference type="InterPro" id="IPR053181">
    <property type="entry name" value="EcdB-like_regulator"/>
</dbReference>
<evidence type="ECO:0000256" key="3">
    <source>
        <dbReference type="ARBA" id="ARBA00023163"/>
    </source>
</evidence>
<comment type="caution">
    <text evidence="7">The sequence shown here is derived from an EMBL/GenBank/DDBJ whole genome shotgun (WGS) entry which is preliminary data.</text>
</comment>
<dbReference type="OrthoDB" id="4356994at2759"/>
<evidence type="ECO:0000259" key="6">
    <source>
        <dbReference type="PROSITE" id="PS50048"/>
    </source>
</evidence>
<dbReference type="GeneID" id="81438648"/>
<dbReference type="PROSITE" id="PS00463">
    <property type="entry name" value="ZN2_CY6_FUNGAL_1"/>
    <property type="match status" value="1"/>
</dbReference>
<keyword evidence="2" id="KW-0238">DNA-binding</keyword>
<dbReference type="GO" id="GO:0000981">
    <property type="term" value="F:DNA-binding transcription factor activity, RNA polymerase II-specific"/>
    <property type="evidence" value="ECO:0007669"/>
    <property type="project" value="InterPro"/>
</dbReference>
<dbReference type="CDD" id="cd00067">
    <property type="entry name" value="GAL4"/>
    <property type="match status" value="1"/>
</dbReference>
<keyword evidence="4" id="KW-0539">Nucleus</keyword>
<keyword evidence="3" id="KW-0804">Transcription</keyword>
<proteinExistence type="predicted"/>
<feature type="compositionally biased region" description="Polar residues" evidence="5">
    <location>
        <begin position="42"/>
        <end position="58"/>
    </location>
</feature>
<dbReference type="GO" id="GO:0003677">
    <property type="term" value="F:DNA binding"/>
    <property type="evidence" value="ECO:0007669"/>
    <property type="project" value="UniProtKB-KW"/>
</dbReference>
<dbReference type="PANTHER" id="PTHR47785:SF5">
    <property type="entry name" value="ZN(II)2CYS6 TRANSCRIPTION FACTOR (EUROFUNG)"/>
    <property type="match status" value="1"/>
</dbReference>
<protein>
    <recommendedName>
        <fullName evidence="6">Zn(2)-C6 fungal-type domain-containing protein</fullName>
    </recommendedName>
</protein>
<name>A0A9W9V684_9EURO</name>
<dbReference type="InterPro" id="IPR036864">
    <property type="entry name" value="Zn2-C6_fun-type_DNA-bd_sf"/>
</dbReference>
<evidence type="ECO:0000313" key="8">
    <source>
        <dbReference type="Proteomes" id="UP001147782"/>
    </source>
</evidence>
<dbReference type="InterPro" id="IPR001138">
    <property type="entry name" value="Zn2Cys6_DnaBD"/>
</dbReference>
<feature type="region of interest" description="Disordered" evidence="5">
    <location>
        <begin position="22"/>
        <end position="58"/>
    </location>
</feature>
<evidence type="ECO:0000256" key="2">
    <source>
        <dbReference type="ARBA" id="ARBA00023125"/>
    </source>
</evidence>
<dbReference type="Pfam" id="PF00172">
    <property type="entry name" value="Zn_clus"/>
    <property type="match status" value="1"/>
</dbReference>
<dbReference type="Gene3D" id="4.10.240.10">
    <property type="entry name" value="Zn(2)-C6 fungal-type DNA-binding domain"/>
    <property type="match status" value="1"/>
</dbReference>
<dbReference type="PANTHER" id="PTHR47785">
    <property type="entry name" value="ZN(II)2CYS6 TRANSCRIPTION FACTOR (EUROFUNG)-RELATED-RELATED"/>
    <property type="match status" value="1"/>
</dbReference>
<gene>
    <name evidence="7" type="ORF">N7496_006540</name>
</gene>